<dbReference type="GO" id="GO:0005524">
    <property type="term" value="F:ATP binding"/>
    <property type="evidence" value="ECO:0007669"/>
    <property type="project" value="UniProtKB-KW"/>
</dbReference>
<evidence type="ECO:0000256" key="2">
    <source>
        <dbReference type="ARBA" id="ARBA00022801"/>
    </source>
</evidence>
<evidence type="ECO:0000313" key="6">
    <source>
        <dbReference type="Proteomes" id="UP000274350"/>
    </source>
</evidence>
<accession>A0A6M4A701</accession>
<name>A0A6M4A701_9BURK</name>
<dbReference type="Proteomes" id="UP000274350">
    <property type="component" value="Chromosome"/>
</dbReference>
<evidence type="ECO:0000256" key="3">
    <source>
        <dbReference type="ARBA" id="ARBA00022840"/>
    </source>
</evidence>
<keyword evidence="1" id="KW-0547">Nucleotide-binding</keyword>
<reference evidence="5 6" key="1">
    <citation type="journal article" date="2019" name="Int. J. Syst. Evol. Microbiol.">
        <title>Undibacterium piscinae sp. nov., isolated from Korean shiner intestine.</title>
        <authorList>
            <person name="Lee S.Y."/>
            <person name="Kang W."/>
            <person name="Kim P.S."/>
            <person name="Kim H.S."/>
            <person name="Sung H."/>
            <person name="Shin N.R."/>
            <person name="Whon T.W."/>
            <person name="Yun J.H."/>
            <person name="Lee J.Y."/>
            <person name="Lee J.Y."/>
            <person name="Jung M.J."/>
            <person name="Jeong Y.S."/>
            <person name="Tak E.J."/>
            <person name="Han J.E."/>
            <person name="Hyun D.W."/>
            <person name="Kang M.S."/>
            <person name="Lee K.E."/>
            <person name="Lee B.H."/>
            <person name="Bae J.W."/>
        </authorList>
    </citation>
    <scope>NUCLEOTIDE SEQUENCE [LARGE SCALE GENOMIC DNA]</scope>
    <source>
        <strain evidence="5 6">S11R28</strain>
    </source>
</reference>
<dbReference type="PANTHER" id="PTHR34698:SF2">
    <property type="entry name" value="5-OXOPROLINASE SUBUNIT B"/>
    <property type="match status" value="1"/>
</dbReference>
<gene>
    <name evidence="5" type="primary">pxpB</name>
    <name evidence="5" type="ORF">EJG51_015110</name>
</gene>
<dbReference type="Gene3D" id="3.30.1360.40">
    <property type="match status" value="1"/>
</dbReference>
<dbReference type="InterPro" id="IPR029000">
    <property type="entry name" value="Cyclophilin-like_dom_sf"/>
</dbReference>
<dbReference type="KEGG" id="upi:EJG51_015110"/>
<dbReference type="Gene3D" id="2.40.100.10">
    <property type="entry name" value="Cyclophilin-like"/>
    <property type="match status" value="1"/>
</dbReference>
<proteinExistence type="predicted"/>
<evidence type="ECO:0000259" key="4">
    <source>
        <dbReference type="SMART" id="SM00796"/>
    </source>
</evidence>
<organism evidence="5 6">
    <name type="scientific">Undibacterium piscinae</name>
    <dbReference type="NCBI Taxonomy" id="2495591"/>
    <lineage>
        <taxon>Bacteria</taxon>
        <taxon>Pseudomonadati</taxon>
        <taxon>Pseudomonadota</taxon>
        <taxon>Betaproteobacteria</taxon>
        <taxon>Burkholderiales</taxon>
        <taxon>Oxalobacteraceae</taxon>
        <taxon>Undibacterium</taxon>
    </lineage>
</organism>
<evidence type="ECO:0000313" key="5">
    <source>
        <dbReference type="EMBL" id="QJQ06945.1"/>
    </source>
</evidence>
<dbReference type="OrthoDB" id="9778567at2"/>
<dbReference type="InterPro" id="IPR010016">
    <property type="entry name" value="PxpB"/>
</dbReference>
<keyword evidence="2 5" id="KW-0378">Hydrolase</keyword>
<sequence length="210" mass="22262">MSFYLLGESAAVIQTRSPVSLSCQRRLWSMAQQLRAIGGYREVVPGMNNLTLVFDPDLTSGTAQLALLADLWSASDAQDFIPRSVLIEVSYGGASGPDLELVAAHAGLHPEQVVALHTAADYTVYFLGFQPGFPYLGGLPPVLATPRRDMPRLLVPAGSVGIGGTQTGIYPAATPGGWQLIGRSSVCLFDPILAEPSLLLPGDLIRFVAV</sequence>
<dbReference type="InterPro" id="IPR003833">
    <property type="entry name" value="CT_C_D"/>
</dbReference>
<dbReference type="EC" id="3.5.2.9" evidence="5"/>
<protein>
    <submittedName>
        <fullName evidence="5">5-oxoprolinase subunit PxpB</fullName>
        <ecNumber evidence="5">3.5.2.9</ecNumber>
    </submittedName>
</protein>
<dbReference type="AlphaFoldDB" id="A0A6M4A701"/>
<dbReference type="GO" id="GO:0017168">
    <property type="term" value="F:5-oxoprolinase (ATP-hydrolyzing) activity"/>
    <property type="evidence" value="ECO:0007669"/>
    <property type="project" value="UniProtKB-EC"/>
</dbReference>
<dbReference type="SUPFAM" id="SSF160467">
    <property type="entry name" value="PH0987 N-terminal domain-like"/>
    <property type="match status" value="1"/>
</dbReference>
<dbReference type="EMBL" id="CP051152">
    <property type="protein sequence ID" value="QJQ06945.1"/>
    <property type="molecule type" value="Genomic_DNA"/>
</dbReference>
<dbReference type="PANTHER" id="PTHR34698">
    <property type="entry name" value="5-OXOPROLINASE SUBUNIT B"/>
    <property type="match status" value="1"/>
</dbReference>
<dbReference type="Pfam" id="PF02682">
    <property type="entry name" value="CT_C_D"/>
    <property type="match status" value="1"/>
</dbReference>
<feature type="domain" description="Carboxyltransferase" evidence="4">
    <location>
        <begin position="1"/>
        <end position="199"/>
    </location>
</feature>
<keyword evidence="3" id="KW-0067">ATP-binding</keyword>
<dbReference type="SMART" id="SM00796">
    <property type="entry name" value="AHS1"/>
    <property type="match status" value="1"/>
</dbReference>
<dbReference type="NCBIfam" id="TIGR00370">
    <property type="entry name" value="5-oxoprolinase subunit PxpB"/>
    <property type="match status" value="1"/>
</dbReference>
<dbReference type="SUPFAM" id="SSF50891">
    <property type="entry name" value="Cyclophilin-like"/>
    <property type="match status" value="1"/>
</dbReference>
<keyword evidence="6" id="KW-1185">Reference proteome</keyword>
<evidence type="ECO:0000256" key="1">
    <source>
        <dbReference type="ARBA" id="ARBA00022741"/>
    </source>
</evidence>